<dbReference type="SUPFAM" id="SSF56601">
    <property type="entry name" value="beta-lactamase/transpeptidase-like"/>
    <property type="match status" value="1"/>
</dbReference>
<evidence type="ECO:0000256" key="14">
    <source>
        <dbReference type="ARBA" id="ARBA00034000"/>
    </source>
</evidence>
<dbReference type="InterPro" id="IPR012338">
    <property type="entry name" value="Beta-lactam/transpept-like"/>
</dbReference>
<feature type="domain" description="Fibronectin type-III" evidence="17">
    <location>
        <begin position="933"/>
        <end position="1025"/>
    </location>
</feature>
<evidence type="ECO:0000313" key="19">
    <source>
        <dbReference type="Proteomes" id="UP000244338"/>
    </source>
</evidence>
<keyword evidence="2" id="KW-0121">Carboxypeptidase</keyword>
<keyword evidence="12" id="KW-0511">Multifunctional enzyme</keyword>
<dbReference type="GO" id="GO:0071555">
    <property type="term" value="P:cell wall organization"/>
    <property type="evidence" value="ECO:0007669"/>
    <property type="project" value="UniProtKB-KW"/>
</dbReference>
<keyword evidence="8" id="KW-0133">Cell shape</keyword>
<feature type="compositionally biased region" description="Low complexity" evidence="16">
    <location>
        <begin position="1065"/>
        <end position="1081"/>
    </location>
</feature>
<evidence type="ECO:0000256" key="15">
    <source>
        <dbReference type="ARBA" id="ARBA00049902"/>
    </source>
</evidence>
<evidence type="ECO:0000256" key="10">
    <source>
        <dbReference type="ARBA" id="ARBA00022989"/>
    </source>
</evidence>
<gene>
    <name evidence="18" type="ORF">BSOLF_0377</name>
</gene>
<dbReference type="EMBL" id="PEBX01000001">
    <property type="protein sequence ID" value="PTQ57866.1"/>
    <property type="molecule type" value="Genomic_DNA"/>
</dbReference>
<keyword evidence="4" id="KW-0328">Glycosyltransferase</keyword>
<dbReference type="Gene3D" id="1.10.3810.10">
    <property type="entry name" value="Biosynthetic peptidoglycan transglycosylase-like"/>
    <property type="match status" value="1"/>
</dbReference>
<dbReference type="Gene3D" id="3.40.710.10">
    <property type="entry name" value="DD-peptidase/beta-lactamase superfamily"/>
    <property type="match status" value="1"/>
</dbReference>
<dbReference type="GO" id="GO:0008658">
    <property type="term" value="F:penicillin binding"/>
    <property type="evidence" value="ECO:0007669"/>
    <property type="project" value="InterPro"/>
</dbReference>
<dbReference type="InterPro" id="IPR050396">
    <property type="entry name" value="Glycosyltr_51/Transpeptidase"/>
</dbReference>
<dbReference type="Gene3D" id="3.90.1310.40">
    <property type="match status" value="1"/>
</dbReference>
<evidence type="ECO:0000256" key="1">
    <source>
        <dbReference type="ARBA" id="ARBA00022475"/>
    </source>
</evidence>
<evidence type="ECO:0000256" key="3">
    <source>
        <dbReference type="ARBA" id="ARBA00022670"/>
    </source>
</evidence>
<dbReference type="InterPro" id="IPR013783">
    <property type="entry name" value="Ig-like_fold"/>
</dbReference>
<evidence type="ECO:0000256" key="13">
    <source>
        <dbReference type="ARBA" id="ARBA00023316"/>
    </source>
</evidence>
<evidence type="ECO:0000256" key="7">
    <source>
        <dbReference type="ARBA" id="ARBA00022801"/>
    </source>
</evidence>
<dbReference type="GO" id="GO:0008360">
    <property type="term" value="P:regulation of cell shape"/>
    <property type="evidence" value="ECO:0007669"/>
    <property type="project" value="UniProtKB-KW"/>
</dbReference>
<dbReference type="GO" id="GO:0009252">
    <property type="term" value="P:peptidoglycan biosynthetic process"/>
    <property type="evidence" value="ECO:0007669"/>
    <property type="project" value="UniProtKB-KW"/>
</dbReference>
<evidence type="ECO:0000256" key="9">
    <source>
        <dbReference type="ARBA" id="ARBA00022984"/>
    </source>
</evidence>
<evidence type="ECO:0000256" key="8">
    <source>
        <dbReference type="ARBA" id="ARBA00022960"/>
    </source>
</evidence>
<dbReference type="InterPro" id="IPR003961">
    <property type="entry name" value="FN3_dom"/>
</dbReference>
<proteinExistence type="predicted"/>
<dbReference type="SUPFAM" id="SSF53955">
    <property type="entry name" value="Lysozyme-like"/>
    <property type="match status" value="1"/>
</dbReference>
<dbReference type="PROSITE" id="PS50853">
    <property type="entry name" value="FN3"/>
    <property type="match status" value="1"/>
</dbReference>
<accession>A0A2R6Y5B2</accession>
<dbReference type="GO" id="GO:0030288">
    <property type="term" value="C:outer membrane-bounded periplasmic space"/>
    <property type="evidence" value="ECO:0007669"/>
    <property type="project" value="TreeGrafter"/>
</dbReference>
<feature type="region of interest" description="Disordered" evidence="16">
    <location>
        <begin position="824"/>
        <end position="843"/>
    </location>
</feature>
<keyword evidence="9" id="KW-0573">Peptidoglycan synthesis</keyword>
<dbReference type="Proteomes" id="UP000244338">
    <property type="component" value="Unassembled WGS sequence"/>
</dbReference>
<keyword evidence="1" id="KW-1003">Cell membrane</keyword>
<evidence type="ECO:0000256" key="6">
    <source>
        <dbReference type="ARBA" id="ARBA00022692"/>
    </source>
</evidence>
<keyword evidence="7" id="KW-0378">Hydrolase</keyword>
<dbReference type="CDD" id="cd00063">
    <property type="entry name" value="FN3"/>
    <property type="match status" value="1"/>
</dbReference>
<dbReference type="InterPro" id="IPR036116">
    <property type="entry name" value="FN3_sf"/>
</dbReference>
<feature type="region of interest" description="Disordered" evidence="16">
    <location>
        <begin position="1006"/>
        <end position="1088"/>
    </location>
</feature>
<evidence type="ECO:0000256" key="4">
    <source>
        <dbReference type="ARBA" id="ARBA00022676"/>
    </source>
</evidence>
<dbReference type="AlphaFoldDB" id="A0A2R6Y5B2"/>
<keyword evidence="6" id="KW-0812">Transmembrane</keyword>
<dbReference type="InterPro" id="IPR001460">
    <property type="entry name" value="PCN-bd_Tpept"/>
</dbReference>
<keyword evidence="5" id="KW-0808">Transferase</keyword>
<dbReference type="Pfam" id="PF00912">
    <property type="entry name" value="Transgly"/>
    <property type="match status" value="1"/>
</dbReference>
<dbReference type="InterPro" id="IPR036950">
    <property type="entry name" value="PBP_transglycosylase"/>
</dbReference>
<evidence type="ECO:0000256" key="12">
    <source>
        <dbReference type="ARBA" id="ARBA00023268"/>
    </source>
</evidence>
<evidence type="ECO:0000256" key="5">
    <source>
        <dbReference type="ARBA" id="ARBA00022679"/>
    </source>
</evidence>
<dbReference type="GO" id="GO:0008955">
    <property type="term" value="F:peptidoglycan glycosyltransferase activity"/>
    <property type="evidence" value="ECO:0007669"/>
    <property type="project" value="UniProtKB-EC"/>
</dbReference>
<evidence type="ECO:0000313" key="18">
    <source>
        <dbReference type="EMBL" id="PTQ57866.1"/>
    </source>
</evidence>
<reference evidence="19" key="1">
    <citation type="journal article" date="2018" name="Sci. Rep.">
        <title>Lignite coal burning seam in the remote Altai Mountains harbors a hydrogen-driven thermophilic microbial community.</title>
        <authorList>
            <person name="Kadnikov V.V."/>
            <person name="Mardanov A.V."/>
            <person name="Ivasenko D.A."/>
            <person name="Antsiferov D.V."/>
            <person name="Beletsky A.V."/>
            <person name="Karnachuk O.V."/>
            <person name="Ravin N.V."/>
        </authorList>
    </citation>
    <scope>NUCLEOTIDE SEQUENCE [LARGE SCALE GENOMIC DNA]</scope>
</reference>
<keyword evidence="3" id="KW-0645">Protease</keyword>
<name>A0A2R6Y5B2_9BACL</name>
<evidence type="ECO:0000256" key="16">
    <source>
        <dbReference type="SAM" id="MobiDB-lite"/>
    </source>
</evidence>
<evidence type="ECO:0000259" key="17">
    <source>
        <dbReference type="PROSITE" id="PS50853"/>
    </source>
</evidence>
<protein>
    <submittedName>
        <fullName evidence="18">Multimodular transpeptidase-transglycosylase</fullName>
    </submittedName>
</protein>
<dbReference type="Gene3D" id="2.60.40.10">
    <property type="entry name" value="Immunoglobulins"/>
    <property type="match status" value="2"/>
</dbReference>
<keyword evidence="11" id="KW-0472">Membrane</keyword>
<organism evidence="18 19">
    <name type="scientific">Candidatus Carbonibacillus altaicus</name>
    <dbReference type="NCBI Taxonomy" id="2163959"/>
    <lineage>
        <taxon>Bacteria</taxon>
        <taxon>Bacillati</taxon>
        <taxon>Bacillota</taxon>
        <taxon>Bacilli</taxon>
        <taxon>Bacillales</taxon>
        <taxon>Candidatus Carbonibacillus</taxon>
    </lineage>
</organism>
<keyword evidence="13" id="KW-0961">Cell wall biogenesis/degradation</keyword>
<dbReference type="PANTHER" id="PTHR32282:SF32">
    <property type="entry name" value="PENICILLIN-BINDING PROTEIN 2A"/>
    <property type="match status" value="1"/>
</dbReference>
<comment type="catalytic activity">
    <reaction evidence="15">
        <text>[GlcNAc-(1-&gt;4)-Mur2Ac(oyl-L-Ala-gamma-D-Glu-L-Lys-D-Ala-D-Ala)](n)-di-trans,octa-cis-undecaprenyl diphosphate + beta-D-GlcNAc-(1-&gt;4)-Mur2Ac(oyl-L-Ala-gamma-D-Glu-L-Lys-D-Ala-D-Ala)-di-trans,octa-cis-undecaprenyl diphosphate = [GlcNAc-(1-&gt;4)-Mur2Ac(oyl-L-Ala-gamma-D-Glu-L-Lys-D-Ala-D-Ala)](n+1)-di-trans,octa-cis-undecaprenyl diphosphate + di-trans,octa-cis-undecaprenyl diphosphate + H(+)</text>
        <dbReference type="Rhea" id="RHEA:23708"/>
        <dbReference type="Rhea" id="RHEA-COMP:9602"/>
        <dbReference type="Rhea" id="RHEA-COMP:9603"/>
        <dbReference type="ChEBI" id="CHEBI:15378"/>
        <dbReference type="ChEBI" id="CHEBI:58405"/>
        <dbReference type="ChEBI" id="CHEBI:60033"/>
        <dbReference type="ChEBI" id="CHEBI:78435"/>
        <dbReference type="EC" id="2.4.99.28"/>
    </reaction>
</comment>
<dbReference type="PANTHER" id="PTHR32282">
    <property type="entry name" value="BINDING PROTEIN TRANSPEPTIDASE, PUTATIVE-RELATED"/>
    <property type="match status" value="1"/>
</dbReference>
<comment type="catalytic activity">
    <reaction evidence="14">
        <text>Preferential cleavage: (Ac)2-L-Lys-D-Ala-|-D-Ala. Also transpeptidation of peptidyl-alanyl moieties that are N-acyl substituents of D-alanine.</text>
        <dbReference type="EC" id="3.4.16.4"/>
    </reaction>
</comment>
<comment type="caution">
    <text evidence="18">The sequence shown here is derived from an EMBL/GenBank/DDBJ whole genome shotgun (WGS) entry which is preliminary data.</text>
</comment>
<evidence type="ECO:0000256" key="2">
    <source>
        <dbReference type="ARBA" id="ARBA00022645"/>
    </source>
</evidence>
<dbReference type="GO" id="GO:0009002">
    <property type="term" value="F:serine-type D-Ala-D-Ala carboxypeptidase activity"/>
    <property type="evidence" value="ECO:0007669"/>
    <property type="project" value="UniProtKB-EC"/>
</dbReference>
<sequence length="1088" mass="119602">MSPAPNKPSGSRRNIQIKTLIIRFMQLFFLLFIAVFSLGVGTAFGFVTAILKDQPVISYKDIKNTLEEMNSYTSFAYFRDGTPIGKLPIEGDRRYVPLDKISPYVIDALISTEDKSFYQHMGVSLKGTGRAVFQLITHSEEQTGGSTITQQLVKQTLLEETYRQEISGKLKGNELRQLQYRRKVNEILLALRIERFLSKQQILEYYLNQMYFGRPQGGGNLYGIEAAARGYFGVHASELNLAQAAYLVGLLQGPANYLPYGDTKEAGLKRMETVLSRMKQDGKIDETEYKTALTFDLLGSIQNAPASESAYRDYPFLMFEIIDRSAEELVRQDLNAQGIDIQDVGQEEYKKLYNELLEKKKRDLLTKGYHIYTTIDKDLYDAFQAFAANPKNFWENPPNYTVTVGSGANKKEIKVTNPVQEVGAVLIDNKTGAILASIGGRDYKREATNHAASPRQPGSTMKTILAYAPAFEEGALISPDAPVDDTPIVLNKGKADEHTPLNYDNKFHGLMSAREALAKSWNVPAVKLSLEVGIPNALAYGQKMGITSFVPADNTAQTAAIGGLTNGVTVYEMTQAYSVFPNGGKLVQSYMIEKITDDEGKTMYQHEPVVTQAISPVTAYFVTDMLKSVMTQGTGSVIRANVEKAHGKRELFGKTGTTSQTKDLWFVGGSPTLTLGLWLGFDIPYTQKSVDGIHKTIWSNLFNIVLDKKPELSPKDAAFPKPDGIVTLNVCKYSAKLPSDACSEAGWVVPMQFYKENVPSEADDVVQKARIVIVDGKNYVAIDQTPDDLVIEKFLVKRKPYDLPTKPDPKVNYQPLDWELTYPSELDPRQEDGRSPSAPQGLTAQYDEGTQTVTLAWNKNPETDIAGYRIYRSSLFGMDRVASVMSHLPTSFSEKVKDPTDVYVVTAVDIAGNESPPSSAISIFGQPGEVHKAPSAPKGLKAKMDAFGVTLTWDPNPEREQVKLYHVYYSPDKDGPFEEVGTSDTPYLQILSFGMEDGFFQVTAENALGESKPSKTVQAKPDKPGKPDNPGKPGNGDENGNDQGTIPPDPGVQEPGKGRPGSGQSPGEVLPGVPSVPSLPSDGTPPAP</sequence>
<dbReference type="GO" id="GO:0006508">
    <property type="term" value="P:proteolysis"/>
    <property type="evidence" value="ECO:0007669"/>
    <property type="project" value="UniProtKB-KW"/>
</dbReference>
<dbReference type="SUPFAM" id="SSF49265">
    <property type="entry name" value="Fibronectin type III"/>
    <property type="match status" value="1"/>
</dbReference>
<dbReference type="Pfam" id="PF00905">
    <property type="entry name" value="Transpeptidase"/>
    <property type="match status" value="1"/>
</dbReference>
<dbReference type="InterPro" id="IPR001264">
    <property type="entry name" value="Glyco_trans_51"/>
</dbReference>
<dbReference type="InterPro" id="IPR023346">
    <property type="entry name" value="Lysozyme-like_dom_sf"/>
</dbReference>
<keyword evidence="10" id="KW-1133">Transmembrane helix</keyword>
<evidence type="ECO:0000256" key="11">
    <source>
        <dbReference type="ARBA" id="ARBA00023136"/>
    </source>
</evidence>